<keyword evidence="2" id="KW-1185">Reference proteome</keyword>
<dbReference type="Proteomes" id="UP000594261">
    <property type="component" value="Chromosome 10"/>
</dbReference>
<evidence type="ECO:0000313" key="2">
    <source>
        <dbReference type="Proteomes" id="UP000594261"/>
    </source>
</evidence>
<dbReference type="EMBL" id="LRBV02000010">
    <property type="status" value="NOT_ANNOTATED_CDS"/>
    <property type="molecule type" value="Genomic_DNA"/>
</dbReference>
<dbReference type="Gene3D" id="1.20.1050.130">
    <property type="match status" value="1"/>
</dbReference>
<name>A0A7N2MTA7_QUELO</name>
<accession>A0A7N2MTA7</accession>
<reference evidence="1 2" key="1">
    <citation type="journal article" date="2016" name="G3 (Bethesda)">
        <title>First Draft Assembly and Annotation of the Genome of a California Endemic Oak Quercus lobata Nee (Fagaceae).</title>
        <authorList>
            <person name="Sork V.L."/>
            <person name="Fitz-Gibbon S.T."/>
            <person name="Puiu D."/>
            <person name="Crepeau M."/>
            <person name="Gugger P.F."/>
            <person name="Sherman R."/>
            <person name="Stevens K."/>
            <person name="Langley C.H."/>
            <person name="Pellegrini M."/>
            <person name="Salzberg S.L."/>
        </authorList>
    </citation>
    <scope>NUCLEOTIDE SEQUENCE [LARGE SCALE GENOMIC DNA]</scope>
    <source>
        <strain evidence="1 2">cv. SW786</strain>
    </source>
</reference>
<evidence type="ECO:0000313" key="1">
    <source>
        <dbReference type="EnsemblPlants" id="QL10p054086:mrna"/>
    </source>
</evidence>
<dbReference type="InParanoid" id="A0A7N2MTA7"/>
<proteinExistence type="predicted"/>
<dbReference type="Gramene" id="QL10p054086:mrna">
    <property type="protein sequence ID" value="QL10p054086:mrna"/>
    <property type="gene ID" value="QL10p054086"/>
</dbReference>
<protein>
    <submittedName>
        <fullName evidence="1">Uncharacterized protein</fullName>
    </submittedName>
</protein>
<dbReference type="EnsemblPlants" id="QL10p054086:mrna">
    <property type="protein sequence ID" value="QL10p054086:mrna"/>
    <property type="gene ID" value="QL10p054086"/>
</dbReference>
<reference evidence="1" key="2">
    <citation type="submission" date="2021-01" db="UniProtKB">
        <authorList>
            <consortium name="EnsemblPlants"/>
        </authorList>
    </citation>
    <scope>IDENTIFICATION</scope>
</reference>
<organism evidence="1 2">
    <name type="scientific">Quercus lobata</name>
    <name type="common">Valley oak</name>
    <dbReference type="NCBI Taxonomy" id="97700"/>
    <lineage>
        <taxon>Eukaryota</taxon>
        <taxon>Viridiplantae</taxon>
        <taxon>Streptophyta</taxon>
        <taxon>Embryophyta</taxon>
        <taxon>Tracheophyta</taxon>
        <taxon>Spermatophyta</taxon>
        <taxon>Magnoliopsida</taxon>
        <taxon>eudicotyledons</taxon>
        <taxon>Gunneridae</taxon>
        <taxon>Pentapetalae</taxon>
        <taxon>rosids</taxon>
        <taxon>fabids</taxon>
        <taxon>Fagales</taxon>
        <taxon>Fagaceae</taxon>
        <taxon>Quercus</taxon>
    </lineage>
</organism>
<dbReference type="AlphaFoldDB" id="A0A7N2MTA7"/>
<sequence>MCVIEGDTTVGVMCNAHDPFRHGDVRVNSTQPQSKAKQRYYGIRTLSFPADSPPPLPVIVAAKLAGLALPIDTSLPPNSAPTLLFSNGHKLHGTYVLLRYIARVASLPNFYGQNAYESGQIDEWLEYAPVFSLGPAFEKIYVMVVVGAAKLKRKFQLLMTLVFHYSCHV</sequence>